<dbReference type="Pfam" id="PF03732">
    <property type="entry name" value="Retrotrans_gag"/>
    <property type="match status" value="1"/>
</dbReference>
<feature type="region of interest" description="Disordered" evidence="1">
    <location>
        <begin position="265"/>
        <end position="291"/>
    </location>
</feature>
<comment type="caution">
    <text evidence="3">The sequence shown here is derived from an EMBL/GenBank/DDBJ whole genome shotgun (WGS) entry which is preliminary data.</text>
</comment>
<evidence type="ECO:0000313" key="4">
    <source>
        <dbReference type="Proteomes" id="UP000288805"/>
    </source>
</evidence>
<dbReference type="EMBL" id="QGNW01000232">
    <property type="protein sequence ID" value="RVW83117.1"/>
    <property type="molecule type" value="Genomic_DNA"/>
</dbReference>
<evidence type="ECO:0000313" key="3">
    <source>
        <dbReference type="EMBL" id="RVW83117.1"/>
    </source>
</evidence>
<protein>
    <recommendedName>
        <fullName evidence="2">Retrotransposon gag domain-containing protein</fullName>
    </recommendedName>
</protein>
<dbReference type="PANTHER" id="PTHR33223">
    <property type="entry name" value="CCHC-TYPE DOMAIN-CONTAINING PROTEIN"/>
    <property type="match status" value="1"/>
</dbReference>
<accession>A0A438HF95</accession>
<evidence type="ECO:0000259" key="2">
    <source>
        <dbReference type="Pfam" id="PF03732"/>
    </source>
</evidence>
<sequence length="304" mass="34312">MIQSSVQFGGLANDDPNLHISNFLEICDTFKHNGVIDDAIRLRLFPFSLNNKAKAWLISLAPGTITIWDGLVNAFLAKYFPPAESAKMRNDITNFSQQDQESLYEACERFKDLLRKCPHHGLPVWLQVQTFYNSLHPNTQTMVDAASGRAFINKTPEEGYQLIEVMASNNFLKSTDKNAQKRIDGVYDIDAFNNLAAQVIILAWNVKLEAHMKQIHLNKNQGASIRNLEHQVREISKLLTERTQGALPSITETNPKEHVKAITLRSGKELNQSKEAEQQANKKDTLVPKEQDVSTSILPSLFLK</sequence>
<organism evidence="3 4">
    <name type="scientific">Vitis vinifera</name>
    <name type="common">Grape</name>
    <dbReference type="NCBI Taxonomy" id="29760"/>
    <lineage>
        <taxon>Eukaryota</taxon>
        <taxon>Viridiplantae</taxon>
        <taxon>Streptophyta</taxon>
        <taxon>Embryophyta</taxon>
        <taxon>Tracheophyta</taxon>
        <taxon>Spermatophyta</taxon>
        <taxon>Magnoliopsida</taxon>
        <taxon>eudicotyledons</taxon>
        <taxon>Gunneridae</taxon>
        <taxon>Pentapetalae</taxon>
        <taxon>rosids</taxon>
        <taxon>Vitales</taxon>
        <taxon>Vitaceae</taxon>
        <taxon>Viteae</taxon>
        <taxon>Vitis</taxon>
    </lineage>
</organism>
<reference evidence="3 4" key="1">
    <citation type="journal article" date="2018" name="PLoS Genet.">
        <title>Population sequencing reveals clonal diversity and ancestral inbreeding in the grapevine cultivar Chardonnay.</title>
        <authorList>
            <person name="Roach M.J."/>
            <person name="Johnson D.L."/>
            <person name="Bohlmann J."/>
            <person name="van Vuuren H.J."/>
            <person name="Jones S.J."/>
            <person name="Pretorius I.S."/>
            <person name="Schmidt S.A."/>
            <person name="Borneman A.R."/>
        </authorList>
    </citation>
    <scope>NUCLEOTIDE SEQUENCE [LARGE SCALE GENOMIC DNA]</scope>
    <source>
        <strain evidence="4">cv. Chardonnay</strain>
        <tissue evidence="3">Leaf</tissue>
    </source>
</reference>
<proteinExistence type="predicted"/>
<evidence type="ECO:0000256" key="1">
    <source>
        <dbReference type="SAM" id="MobiDB-lite"/>
    </source>
</evidence>
<name>A0A438HF95_VITVI</name>
<dbReference type="Proteomes" id="UP000288805">
    <property type="component" value="Unassembled WGS sequence"/>
</dbReference>
<dbReference type="PANTHER" id="PTHR33223:SF11">
    <property type="entry name" value="ELEMENT PROTEIN, PUTATIVE-RELATED"/>
    <property type="match status" value="1"/>
</dbReference>
<dbReference type="InterPro" id="IPR005162">
    <property type="entry name" value="Retrotrans_gag_dom"/>
</dbReference>
<gene>
    <name evidence="3" type="ORF">CK203_040734</name>
</gene>
<feature type="domain" description="Retrotransposon gag" evidence="2">
    <location>
        <begin position="43"/>
        <end position="136"/>
    </location>
</feature>
<dbReference type="AlphaFoldDB" id="A0A438HF95"/>